<keyword evidence="1" id="KW-0732">Signal</keyword>
<feature type="domain" description="AB hydrolase-1" evidence="2">
    <location>
        <begin position="67"/>
        <end position="313"/>
    </location>
</feature>
<protein>
    <submittedName>
        <fullName evidence="3">Alpha/beta fold hydrolase</fullName>
    </submittedName>
</protein>
<dbReference type="Gene3D" id="3.40.50.1820">
    <property type="entry name" value="alpha/beta hydrolase"/>
    <property type="match status" value="1"/>
</dbReference>
<keyword evidence="3" id="KW-0378">Hydrolase</keyword>
<proteinExistence type="predicted"/>
<dbReference type="SUPFAM" id="SSF53474">
    <property type="entry name" value="alpha/beta-Hydrolases"/>
    <property type="match status" value="1"/>
</dbReference>
<evidence type="ECO:0000256" key="1">
    <source>
        <dbReference type="SAM" id="SignalP"/>
    </source>
</evidence>
<evidence type="ECO:0000313" key="3">
    <source>
        <dbReference type="EMBL" id="HIR94300.1"/>
    </source>
</evidence>
<accession>A0A9D1JGX6</accession>
<dbReference type="Pfam" id="PF12697">
    <property type="entry name" value="Abhydrolase_6"/>
    <property type="match status" value="1"/>
</dbReference>
<reference evidence="3" key="2">
    <citation type="journal article" date="2021" name="PeerJ">
        <title>Extensive microbial diversity within the chicken gut microbiome revealed by metagenomics and culture.</title>
        <authorList>
            <person name="Gilroy R."/>
            <person name="Ravi A."/>
            <person name="Getino M."/>
            <person name="Pursley I."/>
            <person name="Horton D.L."/>
            <person name="Alikhan N.F."/>
            <person name="Baker D."/>
            <person name="Gharbi K."/>
            <person name="Hall N."/>
            <person name="Watson M."/>
            <person name="Adriaenssens E.M."/>
            <person name="Foster-Nyarko E."/>
            <person name="Jarju S."/>
            <person name="Secka A."/>
            <person name="Antonio M."/>
            <person name="Oren A."/>
            <person name="Chaudhuri R.R."/>
            <person name="La Ragione R."/>
            <person name="Hildebrand F."/>
            <person name="Pallen M.J."/>
        </authorList>
    </citation>
    <scope>NUCLEOTIDE SEQUENCE</scope>
    <source>
        <strain evidence="3">ChiSxjej1B13-7041</strain>
    </source>
</reference>
<organism evidence="3 4">
    <name type="scientific">Candidatus Egerieimonas intestinavium</name>
    <dbReference type="NCBI Taxonomy" id="2840777"/>
    <lineage>
        <taxon>Bacteria</taxon>
        <taxon>Bacillati</taxon>
        <taxon>Bacillota</taxon>
        <taxon>Clostridia</taxon>
        <taxon>Lachnospirales</taxon>
        <taxon>Lachnospiraceae</taxon>
        <taxon>Lachnospiraceae incertae sedis</taxon>
        <taxon>Candidatus Egerieimonas</taxon>
    </lineage>
</organism>
<gene>
    <name evidence="3" type="ORF">IAB98_12865</name>
</gene>
<dbReference type="GO" id="GO:0016787">
    <property type="term" value="F:hydrolase activity"/>
    <property type="evidence" value="ECO:0007669"/>
    <property type="project" value="UniProtKB-KW"/>
</dbReference>
<dbReference type="AlphaFoldDB" id="A0A9D1JGX6"/>
<dbReference type="InterPro" id="IPR029058">
    <property type="entry name" value="AB_hydrolase_fold"/>
</dbReference>
<evidence type="ECO:0000313" key="4">
    <source>
        <dbReference type="Proteomes" id="UP000886841"/>
    </source>
</evidence>
<evidence type="ECO:0000259" key="2">
    <source>
        <dbReference type="Pfam" id="PF12697"/>
    </source>
</evidence>
<dbReference type="Proteomes" id="UP000886841">
    <property type="component" value="Unassembled WGS sequence"/>
</dbReference>
<dbReference type="EMBL" id="DVHU01000114">
    <property type="protein sequence ID" value="HIR94300.1"/>
    <property type="molecule type" value="Genomic_DNA"/>
</dbReference>
<feature type="chain" id="PRO_5038767409" evidence="1">
    <location>
        <begin position="22"/>
        <end position="319"/>
    </location>
</feature>
<dbReference type="PANTHER" id="PTHR46438:SF2">
    <property type="entry name" value="ALPHA_BETA-HYDROLASES SUPERFAMILY PROTEIN"/>
    <property type="match status" value="1"/>
</dbReference>
<dbReference type="InterPro" id="IPR000073">
    <property type="entry name" value="AB_hydrolase_1"/>
</dbReference>
<dbReference type="PANTHER" id="PTHR46438">
    <property type="entry name" value="ALPHA/BETA-HYDROLASES SUPERFAMILY PROTEIN"/>
    <property type="match status" value="1"/>
</dbReference>
<reference evidence="3" key="1">
    <citation type="submission" date="2020-10" db="EMBL/GenBank/DDBJ databases">
        <authorList>
            <person name="Gilroy R."/>
        </authorList>
    </citation>
    <scope>NUCLEOTIDE SEQUENCE</scope>
    <source>
        <strain evidence="3">ChiSxjej1B13-7041</strain>
    </source>
</reference>
<comment type="caution">
    <text evidence="3">The sequence shown here is derived from an EMBL/GenBank/DDBJ whole genome shotgun (WGS) entry which is preliminary data.</text>
</comment>
<sequence>MKNHKHKLLTMSLLASSTVAAIHVINKCINTSALIKNMLHKDAVESDIYHWKFGDIYYTKRGTGSPLLLIHDLTAFSNGQEWCTLVESLSKKHTVYCLDLLGCGRSQKPQITYTNFLYVQLLTDFTKEVIKERTDVAATGLSASFAIMTCLNNEDVFGKLMLINPTDLSVLNQIPTKQSKIAKFLLETPLIGTLIYNILTNKSTTELYFTETAFYNPFHVNSTITDTYYESAHTEKGRGKYLQASISGRYIYNNIAHALKKVNNSIFIVGGAKEEGIDATMALYTSLNPSIESEKVDKSKHLPQLENPEKILELMNIFF</sequence>
<name>A0A9D1JGX6_9FIRM</name>
<feature type="signal peptide" evidence="1">
    <location>
        <begin position="1"/>
        <end position="21"/>
    </location>
</feature>